<sequence length="502" mass="56287">MKKAVLLVFMLVGMGTIAQKANDTIPKAEISKTMQSVNINGRTIYLTAEAGTFEVRDENNEPIALMGHTYYEKGEDKRSSGTRRRPIVFAYNGGPGSSSFWLHMGALGPKRIVVNDPIATPAAPYKIMNNNHSILDVADLVMIDPVGTGLSIPIGKAKFKDFWGVDQDIRSLSLFITQFLIAHDRMNSPKYLLGESYGTFRNAGVMNKLLNQGIAMNGVIMVSAVFDLRTLLFPPNDDLPYIVHFPTYAATAWYHDKITDKPEDVYQFLEEIRDFTENEYTPALFKGDQLTRNEKQEMASKLAAYTGTSEAFWVKADLRVTAGEFFAEFLRDKGEIVGRLDSRFTGINQDLLAQEGSHDPQSTAISPAYITGFLDYLHRTLKVNKKLTYTITAGSREGFKWDWSHEGNNRWGTQAAINTGIDMAEALSRDPNMKVLVLNGIYDLATVFYGVEHSINHLGLTKESKDNIIMKYYEAGHMMYTHEPSLVKFKNDVSEFIKATSK</sequence>
<dbReference type="GO" id="GO:0004180">
    <property type="term" value="F:carboxypeptidase activity"/>
    <property type="evidence" value="ECO:0007669"/>
    <property type="project" value="UniProtKB-KW"/>
</dbReference>
<proteinExistence type="predicted"/>
<dbReference type="InterPro" id="IPR029058">
    <property type="entry name" value="AB_hydrolase_fold"/>
</dbReference>
<evidence type="ECO:0000313" key="3">
    <source>
        <dbReference type="Proteomes" id="UP001166021"/>
    </source>
</evidence>
<keyword evidence="1" id="KW-0732">Signal</keyword>
<dbReference type="Proteomes" id="UP001166021">
    <property type="component" value="Unassembled WGS sequence"/>
</dbReference>
<feature type="chain" id="PRO_5047170110" evidence="1">
    <location>
        <begin position="21"/>
        <end position="502"/>
    </location>
</feature>
<keyword evidence="2" id="KW-0121">Carboxypeptidase</keyword>
<feature type="signal peptide" evidence="1">
    <location>
        <begin position="1"/>
        <end position="20"/>
    </location>
</feature>
<keyword evidence="3" id="KW-1185">Reference proteome</keyword>
<name>A0ABR7V3E0_9FLAO</name>
<organism evidence="2 3">
    <name type="scientific">Maribacter aquimaris</name>
    <dbReference type="NCBI Taxonomy" id="2737171"/>
    <lineage>
        <taxon>Bacteria</taxon>
        <taxon>Pseudomonadati</taxon>
        <taxon>Bacteroidota</taxon>
        <taxon>Flavobacteriia</taxon>
        <taxon>Flavobacteriales</taxon>
        <taxon>Flavobacteriaceae</taxon>
        <taxon>Maribacter</taxon>
    </lineage>
</organism>
<evidence type="ECO:0000256" key="1">
    <source>
        <dbReference type="SAM" id="SignalP"/>
    </source>
</evidence>
<comment type="caution">
    <text evidence="2">The sequence shown here is derived from an EMBL/GenBank/DDBJ whole genome shotgun (WGS) entry which is preliminary data.</text>
</comment>
<protein>
    <submittedName>
        <fullName evidence="2">Carboxypeptidase</fullName>
    </submittedName>
</protein>
<keyword evidence="2" id="KW-0378">Hydrolase</keyword>
<accession>A0ABR7V3E0</accession>
<reference evidence="2" key="1">
    <citation type="submission" date="2020-05" db="EMBL/GenBank/DDBJ databases">
        <title>The draft genome sequence of Maribacter sp. ANRC-HE7.</title>
        <authorList>
            <person name="Mu L."/>
        </authorList>
    </citation>
    <scope>NUCLEOTIDE SEQUENCE</scope>
    <source>
        <strain evidence="2">ANRC-HE7</strain>
    </source>
</reference>
<dbReference type="Pfam" id="PF00450">
    <property type="entry name" value="Peptidase_S10"/>
    <property type="match status" value="1"/>
</dbReference>
<evidence type="ECO:0000313" key="2">
    <source>
        <dbReference type="EMBL" id="MBD0779156.1"/>
    </source>
</evidence>
<dbReference type="RefSeq" id="WP_188244609.1">
    <property type="nucleotide sequence ID" value="NZ_JABTCF010000010.1"/>
</dbReference>
<dbReference type="SUPFAM" id="SSF53474">
    <property type="entry name" value="alpha/beta-Hydrolases"/>
    <property type="match status" value="1"/>
</dbReference>
<keyword evidence="2" id="KW-0645">Protease</keyword>
<dbReference type="Gene3D" id="3.40.50.1820">
    <property type="entry name" value="alpha/beta hydrolase"/>
    <property type="match status" value="1"/>
</dbReference>
<dbReference type="EMBL" id="JABTCF010000010">
    <property type="protein sequence ID" value="MBD0779156.1"/>
    <property type="molecule type" value="Genomic_DNA"/>
</dbReference>
<gene>
    <name evidence="2" type="ORF">HPE56_15255</name>
</gene>
<dbReference type="InterPro" id="IPR001563">
    <property type="entry name" value="Peptidase_S10"/>
</dbReference>